<feature type="compositionally biased region" description="Basic and acidic residues" evidence="5">
    <location>
        <begin position="747"/>
        <end position="762"/>
    </location>
</feature>
<reference evidence="10" key="3">
    <citation type="journal article" date="2012" name="PLoS Pathog.">
        <title>Comparative genomics of the apicomplexan parasites Toxoplasma gondii and Neospora caninum: Coccidia differing in host range and transmission strategy.</title>
        <authorList>
            <person name="Reid A.J."/>
            <person name="Vermont S.J."/>
            <person name="Cotton J.A."/>
            <person name="Harris D."/>
            <person name="Hill-Cawthorne G.A."/>
            <person name="Konen-Waisman S."/>
            <person name="Latham S.M."/>
            <person name="Mourier T."/>
            <person name="Norton R."/>
            <person name="Quail M.A."/>
            <person name="Sanders M."/>
            <person name="Shanmugam D."/>
            <person name="Sohal A."/>
            <person name="Wasmuth J.D."/>
            <person name="Brunk B."/>
            <person name="Grigg M.E."/>
            <person name="Howard J.C."/>
            <person name="Parkinson J."/>
            <person name="Roos D.S."/>
            <person name="Trees A.J."/>
            <person name="Berriman M."/>
            <person name="Pain A."/>
            <person name="Wastling J.M."/>
        </authorList>
    </citation>
    <scope>NUCLEOTIDE SEQUENCE [LARGE SCALE GENOMIC DNA]</scope>
    <source>
        <strain evidence="10">Liverpool</strain>
    </source>
</reference>
<feature type="region of interest" description="Disordered" evidence="5">
    <location>
        <begin position="167"/>
        <end position="286"/>
    </location>
</feature>
<gene>
    <name evidence="9" type="ORF">BN1204_035720</name>
    <name evidence="8" type="ORF">NCLIV_035720</name>
</gene>
<dbReference type="InterPro" id="IPR039754">
    <property type="entry name" value="Esf1"/>
</dbReference>
<name>F0VJ80_NEOCL</name>
<dbReference type="InParanoid" id="F0VJ80"/>
<feature type="region of interest" description="Disordered" evidence="5">
    <location>
        <begin position="325"/>
        <end position="353"/>
    </location>
</feature>
<feature type="region of interest" description="Disordered" evidence="5">
    <location>
        <begin position="391"/>
        <end position="470"/>
    </location>
</feature>
<reference evidence="8" key="1">
    <citation type="submission" date="2011-02" db="EMBL/GenBank/DDBJ databases">
        <authorList>
            <person name="Aslett M."/>
        </authorList>
    </citation>
    <scope>NUCLEOTIDE SEQUENCE</scope>
    <source>
        <strain evidence="8">Liverpool</strain>
    </source>
</reference>
<feature type="compositionally biased region" description="Basic and acidic residues" evidence="5">
    <location>
        <begin position="332"/>
        <end position="344"/>
    </location>
</feature>
<evidence type="ECO:0000256" key="1">
    <source>
        <dbReference type="ARBA" id="ARBA00004604"/>
    </source>
</evidence>
<evidence type="ECO:0000256" key="4">
    <source>
        <dbReference type="ARBA" id="ARBA00023242"/>
    </source>
</evidence>
<organism evidence="8 10">
    <name type="scientific">Neospora caninum (strain Liverpool)</name>
    <dbReference type="NCBI Taxonomy" id="572307"/>
    <lineage>
        <taxon>Eukaryota</taxon>
        <taxon>Sar</taxon>
        <taxon>Alveolata</taxon>
        <taxon>Apicomplexa</taxon>
        <taxon>Conoidasida</taxon>
        <taxon>Coccidia</taxon>
        <taxon>Eucoccidiorida</taxon>
        <taxon>Eimeriorina</taxon>
        <taxon>Sarcocystidae</taxon>
        <taxon>Neospora</taxon>
    </lineage>
</organism>
<protein>
    <submittedName>
        <fullName evidence="8">Predicted CDS Pa_6_6770, related</fullName>
    </submittedName>
</protein>
<evidence type="ECO:0000256" key="5">
    <source>
        <dbReference type="SAM" id="MobiDB-lite"/>
    </source>
</evidence>
<dbReference type="PANTHER" id="PTHR12202:SF0">
    <property type="entry name" value="ESF1 HOMOLOG"/>
    <property type="match status" value="1"/>
</dbReference>
<dbReference type="EMBL" id="LN714483">
    <property type="protein sequence ID" value="CEL67784.1"/>
    <property type="molecule type" value="Genomic_DNA"/>
</dbReference>
<feature type="compositionally biased region" description="Acidic residues" evidence="5">
    <location>
        <begin position="648"/>
        <end position="660"/>
    </location>
</feature>
<feature type="compositionally biased region" description="Basic and acidic residues" evidence="5">
    <location>
        <begin position="168"/>
        <end position="179"/>
    </location>
</feature>
<dbReference type="RefSeq" id="XP_003883823.1">
    <property type="nucleotide sequence ID" value="XM_003883774.1"/>
</dbReference>
<feature type="region of interest" description="Disordered" evidence="5">
    <location>
        <begin position="76"/>
        <end position="137"/>
    </location>
</feature>
<feature type="domain" description="NUC153" evidence="6">
    <location>
        <begin position="897"/>
        <end position="923"/>
    </location>
</feature>
<evidence type="ECO:0000256" key="3">
    <source>
        <dbReference type="ARBA" id="ARBA00023054"/>
    </source>
</evidence>
<evidence type="ECO:0000313" key="10">
    <source>
        <dbReference type="Proteomes" id="UP000007494"/>
    </source>
</evidence>
<reference evidence="8" key="2">
    <citation type="submission" date="2011-03" db="EMBL/GenBank/DDBJ databases">
        <title>Comparative genomics and transcriptomics of Neospora caninum and Toxoplasma gondii.</title>
        <authorList>
            <person name="Reid A.J."/>
            <person name="Sohal A."/>
            <person name="Harris D."/>
            <person name="Quail M."/>
            <person name="Sanders M."/>
            <person name="Berriman M."/>
            <person name="Wastling J.M."/>
            <person name="Pain A."/>
        </authorList>
    </citation>
    <scope>NUCLEOTIDE SEQUENCE</scope>
    <source>
        <strain evidence="8">Liverpool</strain>
    </source>
</reference>
<feature type="compositionally biased region" description="Acidic residues" evidence="5">
    <location>
        <begin position="440"/>
        <end position="470"/>
    </location>
</feature>
<feature type="compositionally biased region" description="Basic and acidic residues" evidence="5">
    <location>
        <begin position="692"/>
        <end position="730"/>
    </location>
</feature>
<feature type="compositionally biased region" description="Basic residues" evidence="5">
    <location>
        <begin position="865"/>
        <end position="875"/>
    </location>
</feature>
<evidence type="ECO:0000313" key="8">
    <source>
        <dbReference type="EMBL" id="CBZ53791.1"/>
    </source>
</evidence>
<feature type="region of interest" description="Disordered" evidence="5">
    <location>
        <begin position="607"/>
        <end position="839"/>
    </location>
</feature>
<sequence length="1015" mass="111785">MASAPAGTGSADPQSAAFRNKRKKRDGVRASKDVVASAPGSASPASASLAPKKKHDPRFCAHADRRFLLEKLLPSTQQRLSSGAKKAVQAPVSRGKEKDGKRVKKVEAGGVDGDDPDEVKARGSRGGSGKAEANHSVRASLATSWENDERFSRIFTDDAFAKGGAIGKVDKFGRSLATEKKKKNAGEATLLKGKTKLQKGRKAIEEAEEDEEEEDKEEADEEEADEEEADEEEADEEEADEEDADEEEEEEDEEEEDEEEVDSSSESEEDAEEGPSVWEKDDDDLVMGEEASRRIAVMGLEWENVTANDLLLVFRSFARDFAAGASFGSAKKAKEETERAEAQGRRPRGTPETIVQRVAIYPSDFGLERMKIEAVKGPCIDWESVEGRRNRMQAGGESCSPDEEEQENAGSEENEEANGSQDAGEATDSEKGEDDKSEKEGDDGEATGDEAGFDGSSDDDEEMKPTEEEEILYNEALRKYQKERSRYYYAVVEFDSVASAKFFYDELDGCDISFALDGLDLRFIPDDLEFPHSPTSVSTLSAQKGEEGRLADEAALLRYEPPPAASTALRHSRVKCTWDETPMERTKMLTRRFTEKELRDLDLKEYLASSSSSEDESSGPDGRRWKLTESNLQAYRRQLLGDAADLSSDSENDASEDESEGPGASRQPASKLQISFEGELEAFGLSADEAETDRPDGITEGDEKAWEAYVHRSKKKEKEQRKREARKFEAARAAADEEDDADEDEEGQAKRTEGQQRRDRRERGKKFPLFSGAVSSDEAPSSQDEDFDGEHVESQILPRRQAKQAAVSMKSKGAKKSAEKKDDASAQSKHKKEDATKAELELLTLGHDEETRRHFDLRDELLSRPSKRKAKKMKRMREQEPEAGPTEASSFKIDVDDDRFSRLFSNPEFAIDPTNPNFKKTAATDELLRVKRMRSSKLQFAHLKAAKRAAVSGAEAAETKSKGGDAAGSRAAGEVRGALKPASLGVSQSGSEKAGKGKAAKQKGKGFTLFANNPR</sequence>
<keyword evidence="10" id="KW-1185">Reference proteome</keyword>
<dbReference type="InterPro" id="IPR012580">
    <property type="entry name" value="NUC153"/>
</dbReference>
<dbReference type="AlphaFoldDB" id="F0VJ80"/>
<feature type="compositionally biased region" description="Acidic residues" evidence="5">
    <location>
        <begin position="400"/>
        <end position="416"/>
    </location>
</feature>
<evidence type="ECO:0000259" key="7">
    <source>
        <dbReference type="Pfam" id="PF25121"/>
    </source>
</evidence>
<dbReference type="InterPro" id="IPR056750">
    <property type="entry name" value="RRM_ESF1"/>
</dbReference>
<dbReference type="eggNOG" id="KOG2318">
    <property type="taxonomic scope" value="Eukaryota"/>
</dbReference>
<feature type="region of interest" description="Disordered" evidence="5">
    <location>
        <begin position="856"/>
        <end position="892"/>
    </location>
</feature>
<dbReference type="VEuPathDB" id="ToxoDB:NCLIV_035720"/>
<keyword evidence="3" id="KW-0175">Coiled coil</keyword>
<keyword evidence="4" id="KW-0539">Nucleus</keyword>
<comment type="subcellular location">
    <subcellularLocation>
        <location evidence="1">Nucleus</location>
        <location evidence="1">Nucleolus</location>
    </subcellularLocation>
</comment>
<feature type="compositionally biased region" description="Acidic residues" evidence="5">
    <location>
        <begin position="736"/>
        <end position="746"/>
    </location>
</feature>
<feature type="region of interest" description="Disordered" evidence="5">
    <location>
        <begin position="951"/>
        <end position="1015"/>
    </location>
</feature>
<feature type="domain" description="ESF1 RRM" evidence="7">
    <location>
        <begin position="454"/>
        <end position="539"/>
    </location>
</feature>
<dbReference type="GO" id="GO:0005730">
    <property type="term" value="C:nucleolus"/>
    <property type="evidence" value="ECO:0007669"/>
    <property type="project" value="UniProtKB-SubCell"/>
</dbReference>
<proteinExistence type="inferred from homology"/>
<dbReference type="GeneID" id="13443359"/>
<dbReference type="EMBL" id="FR823390">
    <property type="protein sequence ID" value="CBZ53791.1"/>
    <property type="molecule type" value="Genomic_DNA"/>
</dbReference>
<feature type="domain" description="ESF1 RRM" evidence="7">
    <location>
        <begin position="293"/>
        <end position="406"/>
    </location>
</feature>
<feature type="compositionally biased region" description="Basic and acidic residues" evidence="5">
    <location>
        <begin position="428"/>
        <end position="439"/>
    </location>
</feature>
<accession>F0VJ80</accession>
<feature type="region of interest" description="Disordered" evidence="5">
    <location>
        <begin position="1"/>
        <end position="57"/>
    </location>
</feature>
<dbReference type="OMA" id="YEMEMSW"/>
<evidence type="ECO:0000256" key="2">
    <source>
        <dbReference type="ARBA" id="ARBA00009087"/>
    </source>
</evidence>
<comment type="similarity">
    <text evidence="2">Belongs to the ESF1 family.</text>
</comment>
<dbReference type="GO" id="GO:0006364">
    <property type="term" value="P:rRNA processing"/>
    <property type="evidence" value="ECO:0007669"/>
    <property type="project" value="InterPro"/>
</dbReference>
<dbReference type="GO" id="GO:0003723">
    <property type="term" value="F:RNA binding"/>
    <property type="evidence" value="ECO:0007669"/>
    <property type="project" value="TreeGrafter"/>
</dbReference>
<dbReference type="Pfam" id="PF25121">
    <property type="entry name" value="RRM_ESF1"/>
    <property type="match status" value="2"/>
</dbReference>
<dbReference type="OrthoDB" id="431825at2759"/>
<dbReference type="Proteomes" id="UP000007494">
    <property type="component" value="Chromosome VIII"/>
</dbReference>
<dbReference type="PANTHER" id="PTHR12202">
    <property type="entry name" value="ESF1 HOMOLOG"/>
    <property type="match status" value="1"/>
</dbReference>
<feature type="compositionally biased region" description="Low complexity" evidence="5">
    <location>
        <begin position="36"/>
        <end position="50"/>
    </location>
</feature>
<evidence type="ECO:0000313" key="9">
    <source>
        <dbReference type="EMBL" id="CEL67784.1"/>
    </source>
</evidence>
<feature type="compositionally biased region" description="Acidic residues" evidence="5">
    <location>
        <begin position="206"/>
        <end position="273"/>
    </location>
</feature>
<evidence type="ECO:0000259" key="6">
    <source>
        <dbReference type="Pfam" id="PF08159"/>
    </source>
</evidence>
<dbReference type="Pfam" id="PF08159">
    <property type="entry name" value="NUC153"/>
    <property type="match status" value="1"/>
</dbReference>
<reference evidence="9" key="4">
    <citation type="journal article" date="2015" name="PLoS ONE">
        <title>Comprehensive Evaluation of Toxoplasma gondii VEG and Neospora caninum LIV Genomes with Tachyzoite Stage Transcriptome and Proteome Defines Novel Transcript Features.</title>
        <authorList>
            <person name="Ramaprasad A."/>
            <person name="Mourier T."/>
            <person name="Naeem R."/>
            <person name="Malas T.B."/>
            <person name="Moussa E."/>
            <person name="Panigrahi A."/>
            <person name="Vermont S.J."/>
            <person name="Otto T.D."/>
            <person name="Wastling J."/>
            <person name="Pain A."/>
        </authorList>
    </citation>
    <scope>NUCLEOTIDE SEQUENCE</scope>
    <source>
        <strain evidence="9">Liverpool</strain>
    </source>
</reference>